<dbReference type="EMBL" id="BNBT01000020">
    <property type="protein sequence ID" value="GHE50361.1"/>
    <property type="molecule type" value="Genomic_DNA"/>
</dbReference>
<reference evidence="1" key="2">
    <citation type="submission" date="2020-09" db="EMBL/GenBank/DDBJ databases">
        <authorList>
            <person name="Sun Q."/>
            <person name="Ohkuma M."/>
        </authorList>
    </citation>
    <scope>NUCLEOTIDE SEQUENCE</scope>
    <source>
        <strain evidence="1">JCM 4784</strain>
    </source>
</reference>
<evidence type="ECO:0000313" key="2">
    <source>
        <dbReference type="Proteomes" id="UP000608024"/>
    </source>
</evidence>
<organism evidence="1 2">
    <name type="scientific">Streptomyces longispororuber</name>
    <dbReference type="NCBI Taxonomy" id="68230"/>
    <lineage>
        <taxon>Bacteria</taxon>
        <taxon>Bacillati</taxon>
        <taxon>Actinomycetota</taxon>
        <taxon>Actinomycetes</taxon>
        <taxon>Kitasatosporales</taxon>
        <taxon>Streptomycetaceae</taxon>
        <taxon>Streptomyces</taxon>
    </lineage>
</organism>
<evidence type="ECO:0000313" key="1">
    <source>
        <dbReference type="EMBL" id="GHE50361.1"/>
    </source>
</evidence>
<dbReference type="RefSeq" id="WP_190135509.1">
    <property type="nucleotide sequence ID" value="NZ_BNBT01000020.1"/>
</dbReference>
<reference evidence="1" key="1">
    <citation type="journal article" date="2014" name="Int. J. Syst. Evol. Microbiol.">
        <title>Complete genome sequence of Corynebacterium casei LMG S-19264T (=DSM 44701T), isolated from a smear-ripened cheese.</title>
        <authorList>
            <consortium name="US DOE Joint Genome Institute (JGI-PGF)"/>
            <person name="Walter F."/>
            <person name="Albersmeier A."/>
            <person name="Kalinowski J."/>
            <person name="Ruckert C."/>
        </authorList>
    </citation>
    <scope>NUCLEOTIDE SEQUENCE</scope>
    <source>
        <strain evidence="1">JCM 4784</strain>
    </source>
</reference>
<name>A0A918ZGP4_9ACTN</name>
<dbReference type="AlphaFoldDB" id="A0A918ZGP4"/>
<proteinExistence type="predicted"/>
<accession>A0A918ZGP4</accession>
<keyword evidence="2" id="KW-1185">Reference proteome</keyword>
<dbReference type="Proteomes" id="UP000608024">
    <property type="component" value="Unassembled WGS sequence"/>
</dbReference>
<comment type="caution">
    <text evidence="1">The sequence shown here is derived from an EMBL/GenBank/DDBJ whole genome shotgun (WGS) entry which is preliminary data.</text>
</comment>
<sequence>MPVEPLGDERVAYRKEIVNGAGAEVGVRVGTVVTWTTYRSGDSLDPAALTALARMITERAQQAQDGREPSARAEF</sequence>
<gene>
    <name evidence="1" type="ORF">GCM10018785_20070</name>
</gene>
<protein>
    <submittedName>
        <fullName evidence="1">Uncharacterized protein</fullName>
    </submittedName>
</protein>